<dbReference type="AlphaFoldDB" id="A0A6C0F4Z0"/>
<proteinExistence type="predicted"/>
<reference evidence="2" key="1">
    <citation type="journal article" date="2020" name="Nature">
        <title>Giant virus diversity and host interactions through global metagenomics.</title>
        <authorList>
            <person name="Schulz F."/>
            <person name="Roux S."/>
            <person name="Paez-Espino D."/>
            <person name="Jungbluth S."/>
            <person name="Walsh D.A."/>
            <person name="Denef V.J."/>
            <person name="McMahon K.D."/>
            <person name="Konstantinidis K.T."/>
            <person name="Eloe-Fadrosh E.A."/>
            <person name="Kyrpides N.C."/>
            <person name="Woyke T."/>
        </authorList>
    </citation>
    <scope>NUCLEOTIDE SEQUENCE</scope>
    <source>
        <strain evidence="2">GVMAG-M-3300009182-46</strain>
    </source>
</reference>
<name>A0A6C0F4Z0_9ZZZZ</name>
<evidence type="ECO:0000256" key="1">
    <source>
        <dbReference type="SAM" id="MobiDB-lite"/>
    </source>
</evidence>
<organism evidence="2">
    <name type="scientific">viral metagenome</name>
    <dbReference type="NCBI Taxonomy" id="1070528"/>
    <lineage>
        <taxon>unclassified sequences</taxon>
        <taxon>metagenomes</taxon>
        <taxon>organismal metagenomes</taxon>
    </lineage>
</organism>
<evidence type="ECO:0000313" key="2">
    <source>
        <dbReference type="EMBL" id="QHT36232.1"/>
    </source>
</evidence>
<protein>
    <submittedName>
        <fullName evidence="2">Uncharacterized protein</fullName>
    </submittedName>
</protein>
<dbReference type="EMBL" id="MN739033">
    <property type="protein sequence ID" value="QHT36232.1"/>
    <property type="molecule type" value="Genomic_DNA"/>
</dbReference>
<feature type="compositionally biased region" description="Basic residues" evidence="1">
    <location>
        <begin position="431"/>
        <end position="447"/>
    </location>
</feature>
<feature type="region of interest" description="Disordered" evidence="1">
    <location>
        <begin position="397"/>
        <end position="447"/>
    </location>
</feature>
<accession>A0A6C0F4Z0</accession>
<feature type="compositionally biased region" description="Low complexity" evidence="1">
    <location>
        <begin position="411"/>
        <end position="420"/>
    </location>
</feature>
<sequence length="447" mass="52596">MDHRLNNLKDEFNNITDMRDGITKIFETLKIKTEKLKETYAEFIKNNKDNLFVFGLDSFHFQSKLIDIEFDDMKRLNAGIMNRIYCEYFKLYKIVQKYIQNNITDRKILELVQIENHYPIYKDLEPYKEYDYSVTQDIHENILILLGSINSVLINKEHDLRVLQQKNSTGLNIDNYVHTFSYHTTILKENLTLFITYIEFFHKLHTKYLKRFSTKIQLMFSQITHDIQFEDNAHASRERRKSMMQDFANEDIDRTLLAELKNSINDNTVAPSPTNSNSIRTDSFDDNSLHSVKYETYSELSNDQDEEIVIKNEVVNIKMHTSYVESLFNSQDNFQDNNFKEEKHVSIVEPSLKDVENRETMQKELENVLELRITETIDTKVVENVENQVVEEQTKEETIIAEDKKEEDDSSIITSATASSQSVANTDEPPKKKRTYKPRKKKGDPGL</sequence>